<feature type="non-terminal residue" evidence="24">
    <location>
        <position position="1312"/>
    </location>
</feature>
<comment type="similarity">
    <text evidence="4">Belongs to the RAD52 family.</text>
</comment>
<dbReference type="GO" id="GO:0061630">
    <property type="term" value="F:ubiquitin protein ligase activity"/>
    <property type="evidence" value="ECO:0007669"/>
    <property type="project" value="UniProtKB-EC"/>
</dbReference>
<evidence type="ECO:0000256" key="1">
    <source>
        <dbReference type="ARBA" id="ARBA00001798"/>
    </source>
</evidence>
<gene>
    <name evidence="24" type="ORF">PSTT_06469</name>
</gene>
<evidence type="ECO:0000256" key="8">
    <source>
        <dbReference type="ARBA" id="ARBA00022723"/>
    </source>
</evidence>
<evidence type="ECO:0000256" key="5">
    <source>
        <dbReference type="ARBA" id="ARBA00012251"/>
    </source>
</evidence>
<dbReference type="VEuPathDB" id="FungiDB:PSTT_06469"/>
<dbReference type="FunFam" id="3.30.40.10:FF:000051">
    <property type="entry name" value="RBR-type E3 ubiquitin transferase"/>
    <property type="match status" value="1"/>
</dbReference>
<dbReference type="PANTHER" id="PTHR12132:SF1">
    <property type="entry name" value="DNA REPAIR PROTEIN RAD52 HOMOLOG"/>
    <property type="match status" value="1"/>
</dbReference>
<evidence type="ECO:0000256" key="20">
    <source>
        <dbReference type="SAM" id="MobiDB-lite"/>
    </source>
</evidence>
<keyword evidence="11 19" id="KW-0863">Zinc-finger</keyword>
<keyword evidence="14 21" id="KW-1133">Transmembrane helix</keyword>
<evidence type="ECO:0000256" key="16">
    <source>
        <dbReference type="ARBA" id="ARBA00023172"/>
    </source>
</evidence>
<feature type="compositionally biased region" description="Acidic residues" evidence="20">
    <location>
        <begin position="766"/>
        <end position="779"/>
    </location>
</feature>
<dbReference type="GO" id="GO:0000724">
    <property type="term" value="P:double-strand break repair via homologous recombination"/>
    <property type="evidence" value="ECO:0007669"/>
    <property type="project" value="TreeGrafter"/>
</dbReference>
<evidence type="ECO:0000256" key="21">
    <source>
        <dbReference type="SAM" id="Phobius"/>
    </source>
</evidence>
<dbReference type="Gene3D" id="3.30.40.10">
    <property type="entry name" value="Zinc/RING finger domain, C3HC4 (zinc finger)"/>
    <property type="match status" value="1"/>
</dbReference>
<dbReference type="InterPro" id="IPR002867">
    <property type="entry name" value="IBR_dom"/>
</dbReference>
<dbReference type="InterPro" id="IPR001841">
    <property type="entry name" value="Znf_RING"/>
</dbReference>
<feature type="region of interest" description="Disordered" evidence="20">
    <location>
        <begin position="1"/>
        <end position="38"/>
    </location>
</feature>
<keyword evidence="13" id="KW-0862">Zinc</keyword>
<comment type="subcellular location">
    <subcellularLocation>
        <location evidence="2">Membrane</location>
        <topology evidence="2">Single-pass membrane protein</topology>
    </subcellularLocation>
</comment>
<evidence type="ECO:0000256" key="13">
    <source>
        <dbReference type="ARBA" id="ARBA00022833"/>
    </source>
</evidence>
<dbReference type="GO" id="GO:0003697">
    <property type="term" value="F:single-stranded DNA binding"/>
    <property type="evidence" value="ECO:0007669"/>
    <property type="project" value="UniProtKB-ARBA"/>
</dbReference>
<feature type="transmembrane region" description="Helical" evidence="21">
    <location>
        <begin position="1002"/>
        <end position="1025"/>
    </location>
</feature>
<evidence type="ECO:0000256" key="14">
    <source>
        <dbReference type="ARBA" id="ARBA00022989"/>
    </source>
</evidence>
<evidence type="ECO:0000256" key="11">
    <source>
        <dbReference type="ARBA" id="ARBA00022771"/>
    </source>
</evidence>
<dbReference type="InterPro" id="IPR017907">
    <property type="entry name" value="Znf_RING_CS"/>
</dbReference>
<keyword evidence="7 21" id="KW-0812">Transmembrane</keyword>
<evidence type="ECO:0000256" key="2">
    <source>
        <dbReference type="ARBA" id="ARBA00004167"/>
    </source>
</evidence>
<evidence type="ECO:0000256" key="9">
    <source>
        <dbReference type="ARBA" id="ARBA00022737"/>
    </source>
</evidence>
<dbReference type="Pfam" id="PF05773">
    <property type="entry name" value="RWD"/>
    <property type="match status" value="1"/>
</dbReference>
<proteinExistence type="inferred from homology"/>
<dbReference type="Pfam" id="PF13445">
    <property type="entry name" value="zf-RING_UBOX"/>
    <property type="match status" value="1"/>
</dbReference>
<accession>A0A2S4VK20</accession>
<keyword evidence="15 21" id="KW-0472">Membrane</keyword>
<dbReference type="Gene3D" id="1.20.120.1750">
    <property type="match status" value="1"/>
</dbReference>
<dbReference type="PROSITE" id="PS50089">
    <property type="entry name" value="ZF_RING_2"/>
    <property type="match status" value="1"/>
</dbReference>
<dbReference type="SUPFAM" id="SSF57850">
    <property type="entry name" value="RING/U-box"/>
    <property type="match status" value="2"/>
</dbReference>
<dbReference type="GO" id="GO:0045002">
    <property type="term" value="P:double-strand break repair via single-strand annealing"/>
    <property type="evidence" value="ECO:0007669"/>
    <property type="project" value="TreeGrafter"/>
</dbReference>
<evidence type="ECO:0000259" key="22">
    <source>
        <dbReference type="PROSITE" id="PS50089"/>
    </source>
</evidence>
<dbReference type="PANTHER" id="PTHR12132">
    <property type="entry name" value="DNA REPAIR AND RECOMBINATION PROTEIN RAD52, RAD59"/>
    <property type="match status" value="1"/>
</dbReference>
<comment type="similarity">
    <text evidence="18">Belongs to the RBR family. RNF14 subfamily.</text>
</comment>
<evidence type="ECO:0000313" key="25">
    <source>
        <dbReference type="Proteomes" id="UP000239156"/>
    </source>
</evidence>
<feature type="compositionally biased region" description="Basic and acidic residues" evidence="20">
    <location>
        <begin position="514"/>
        <end position="529"/>
    </location>
</feature>
<comment type="caution">
    <text evidence="24">The sequence shown here is derived from an EMBL/GenBank/DDBJ whole genome shotgun (WGS) entry which is preliminary data.</text>
</comment>
<keyword evidence="6" id="KW-0808">Transferase</keyword>
<dbReference type="PROSITE" id="PS00518">
    <property type="entry name" value="ZF_RING_1"/>
    <property type="match status" value="1"/>
</dbReference>
<dbReference type="GO" id="GO:0006312">
    <property type="term" value="P:mitotic recombination"/>
    <property type="evidence" value="ECO:0007669"/>
    <property type="project" value="TreeGrafter"/>
</dbReference>
<evidence type="ECO:0000256" key="15">
    <source>
        <dbReference type="ARBA" id="ARBA00023136"/>
    </source>
</evidence>
<keyword evidence="8" id="KW-0479">Metal-binding</keyword>
<evidence type="ECO:0000256" key="18">
    <source>
        <dbReference type="ARBA" id="ARBA00044508"/>
    </source>
</evidence>
<keyword evidence="16" id="KW-0233">DNA recombination</keyword>
<dbReference type="EC" id="2.3.2.31" evidence="5"/>
<sequence length="1312" mass="149783">MQGLERDEENRQNQTRTTDRRGERQLMEAPTGQSSQDEERCLELHATELETLRSIYSSSAVRTLPSTTTTTISISIQIDLFEAFRISSEDDHSSSSQDSDQAERSMAELRFLPPFELVARLPSGYPVSEAPELKIDCEWARLMDIGRGEEEVGRIWIEGTTSNGQDGTIEGQECLAICVDWLEHDWLSSTSSPLLFRNHIPSESWDRFRAHNRRLMKLEFDNQDFVCPICLETRKGRQSIQLENCGHTFCRNCLQEFFGLMIQEGEVRKVRCCDEGCKQGVGISVEELESLVGKNQRIRYQELVQKLAFDTDPTLGLCPMESCQALVRPDPAFDGSRSEHLRVCNKCGYSFCFVWHGPTNKCSIPYLARIIEEYLSLVEDESSLKRIQIERKVGGKSKLQKLIDEYLEEKANQEWKLSHTTTCVTCFIPVEKIEGCNHMICTKCQTHFCFRCGLKLSPVQPYLHFSDPESELLRLCTWWLTGWSRRVASGQEKSTKFDQSFGVESLDLQRTTTTRRETGEPQKTEKINPDRLPSTGRETDLQSILSKQLGPEYLSTRPGAGGSKLTYIEGWRVIALANEVFGYDGWSSETKSIEVDFVDQNPDGRFNVGVSAVVKITIRKSGNFHEDVGYGKLENSKSKADALDKCKKEAVTDALKRTIRNFGNLLGNCLYNKDYLNNIKTMQAQKTRTYPAESTIHIGRESERMYQKLREQVQENKKVVIPAKIVSKPPISIPSRPVPQTTETKNPDPVIPEAQSNPTDKRKFQEEEEEQSLNNDEELLPPLAATLSAQYFELDEADLAELEQVETSCCVGQSGQSSSSHHDESDLVIDTTTTINEGDSSSTVDTTIINTCTDNKPVPNNKILPPKLIKHQQPLLPSINNNNHNQNQKKRDVLLVGQLPTIKSPAIQSSIRYPPVHSSRKPSLLNPNHNHNQLNSSRPVKKIRTEMSIYKPTHNQQHHQQQQQQKRKNEIDRLLITASPLITTIDRILSLIIWTNKINSSILLLCLLNLELVQIWIVLLAYSFLASFWNHRRLNQDQLVHQTLHHCLHLSSITIHLQEYLTHLSRTLNFLFIHHPSFFLLSGSLFLWISANSSGSFTLLVVFTWASPPVKWTRNLLYTRFIDDKTLSKELRYGYQENNNGSWWRRKRRSTSTDTLILDQSPPPISKLTPETKHQDPLPVLLKITIIEHQRWTQDKGWSTELTEEDKRIVGGYGRMSMEDSTLSSFESSASGYGSDHCGIGSWKWSDDDDQWKIVRNSHHLHNNINTNDSNTLTQDSQDWSVDGDGWSYADRNWHGAGCKSRFGSYTRTRKW</sequence>
<evidence type="ECO:0000256" key="10">
    <source>
        <dbReference type="ARBA" id="ARBA00022763"/>
    </source>
</evidence>
<dbReference type="PROSITE" id="PS51873">
    <property type="entry name" value="TRIAD"/>
    <property type="match status" value="1"/>
</dbReference>
<comment type="catalytic activity">
    <reaction evidence="1">
        <text>[E2 ubiquitin-conjugating enzyme]-S-ubiquitinyl-L-cysteine + [acceptor protein]-L-lysine = [E2 ubiquitin-conjugating enzyme]-L-cysteine + [acceptor protein]-N(6)-ubiquitinyl-L-lysine.</text>
        <dbReference type="EC" id="2.3.2.31"/>
    </reaction>
</comment>
<protein>
    <recommendedName>
        <fullName evidence="5">RBR-type E3 ubiquitin transferase</fullName>
        <ecNumber evidence="5">2.3.2.31</ecNumber>
    </recommendedName>
</protein>
<evidence type="ECO:0000256" key="19">
    <source>
        <dbReference type="PROSITE-ProRule" id="PRU00175"/>
    </source>
</evidence>
<keyword evidence="12" id="KW-0833">Ubl conjugation pathway</keyword>
<evidence type="ECO:0000256" key="6">
    <source>
        <dbReference type="ARBA" id="ARBA00022679"/>
    </source>
</evidence>
<feature type="compositionally biased region" description="Low complexity" evidence="20">
    <location>
        <begin position="922"/>
        <end position="937"/>
    </location>
</feature>
<dbReference type="Gene3D" id="3.10.110.10">
    <property type="entry name" value="Ubiquitin Conjugating Enzyme"/>
    <property type="match status" value="1"/>
</dbReference>
<evidence type="ECO:0000256" key="3">
    <source>
        <dbReference type="ARBA" id="ARBA00004906"/>
    </source>
</evidence>
<dbReference type="InterPro" id="IPR041247">
    <property type="entry name" value="Rad52_fam"/>
</dbReference>
<feature type="region of interest" description="Disordered" evidence="20">
    <location>
        <begin position="906"/>
        <end position="940"/>
    </location>
</feature>
<dbReference type="CDD" id="cd23820">
    <property type="entry name" value="RWD_RNF14"/>
    <property type="match status" value="1"/>
</dbReference>
<evidence type="ECO:0000259" key="23">
    <source>
        <dbReference type="PROSITE" id="PS51873"/>
    </source>
</evidence>
<keyword evidence="10" id="KW-0227">DNA damage</keyword>
<reference evidence="24" key="1">
    <citation type="submission" date="2017-12" db="EMBL/GenBank/DDBJ databases">
        <title>Gene loss provides genomic basis for host adaptation in cereal stripe rust fungi.</title>
        <authorList>
            <person name="Xia C."/>
        </authorList>
    </citation>
    <scope>NUCLEOTIDE SEQUENCE [LARGE SCALE GENOMIC DNA]</scope>
    <source>
        <strain evidence="24">93-210</strain>
    </source>
</reference>
<dbReference type="InterPro" id="IPR007232">
    <property type="entry name" value="Rad52_Rad59_Rad22"/>
</dbReference>
<evidence type="ECO:0000256" key="7">
    <source>
        <dbReference type="ARBA" id="ARBA00022692"/>
    </source>
</evidence>
<dbReference type="InterPro" id="IPR044066">
    <property type="entry name" value="TRIAD_supradom"/>
</dbReference>
<organism evidence="24 25">
    <name type="scientific">Puccinia striiformis</name>
    <dbReference type="NCBI Taxonomy" id="27350"/>
    <lineage>
        <taxon>Eukaryota</taxon>
        <taxon>Fungi</taxon>
        <taxon>Dikarya</taxon>
        <taxon>Basidiomycota</taxon>
        <taxon>Pucciniomycotina</taxon>
        <taxon>Pucciniomycetes</taxon>
        <taxon>Pucciniales</taxon>
        <taxon>Pucciniaceae</taxon>
        <taxon>Puccinia</taxon>
    </lineage>
</organism>
<dbReference type="Pfam" id="PF04098">
    <property type="entry name" value="Rad52_Rad22"/>
    <property type="match status" value="1"/>
</dbReference>
<name>A0A2S4VK20_9BASI</name>
<evidence type="ECO:0000256" key="12">
    <source>
        <dbReference type="ARBA" id="ARBA00022786"/>
    </source>
</evidence>
<dbReference type="InterPro" id="IPR042525">
    <property type="entry name" value="Rad52_Rad59_Rad22_sf"/>
</dbReference>
<dbReference type="Pfam" id="PF06398">
    <property type="entry name" value="Pex24p"/>
    <property type="match status" value="1"/>
</dbReference>
<dbReference type="Gene3D" id="3.30.390.80">
    <property type="entry name" value="DNA repair protein Rad52/59/22"/>
    <property type="match status" value="1"/>
</dbReference>
<dbReference type="SMART" id="SM00647">
    <property type="entry name" value="IBR"/>
    <property type="match status" value="2"/>
</dbReference>
<dbReference type="Pfam" id="PF01485">
    <property type="entry name" value="IBR"/>
    <property type="match status" value="1"/>
</dbReference>
<evidence type="ECO:0000313" key="24">
    <source>
        <dbReference type="EMBL" id="POW09904.1"/>
    </source>
</evidence>
<evidence type="ECO:0000256" key="17">
    <source>
        <dbReference type="ARBA" id="ARBA00023204"/>
    </source>
</evidence>
<dbReference type="InterPro" id="IPR027370">
    <property type="entry name" value="Znf-RING_euk"/>
</dbReference>
<keyword evidence="25" id="KW-1185">Reference proteome</keyword>
<dbReference type="GO" id="GO:0005634">
    <property type="term" value="C:nucleus"/>
    <property type="evidence" value="ECO:0007669"/>
    <property type="project" value="TreeGrafter"/>
</dbReference>
<feature type="domain" description="RING-type" evidence="23">
    <location>
        <begin position="223"/>
        <end position="480"/>
    </location>
</feature>
<dbReference type="InterPro" id="IPR013083">
    <property type="entry name" value="Znf_RING/FYVE/PHD"/>
</dbReference>
<dbReference type="Proteomes" id="UP000239156">
    <property type="component" value="Unassembled WGS sequence"/>
</dbReference>
<comment type="pathway">
    <text evidence="3">Protein modification; protein ubiquitination.</text>
</comment>
<feature type="region of interest" description="Disordered" evidence="20">
    <location>
        <begin position="729"/>
        <end position="779"/>
    </location>
</feature>
<dbReference type="SUPFAM" id="SSF54768">
    <property type="entry name" value="dsRNA-binding domain-like"/>
    <property type="match status" value="1"/>
</dbReference>
<dbReference type="InterPro" id="IPR006575">
    <property type="entry name" value="RWD_dom"/>
</dbReference>
<dbReference type="EMBL" id="PKSL01000051">
    <property type="protein sequence ID" value="POW09904.1"/>
    <property type="molecule type" value="Genomic_DNA"/>
</dbReference>
<dbReference type="InterPro" id="IPR016135">
    <property type="entry name" value="UBQ-conjugating_enzyme/RWD"/>
</dbReference>
<dbReference type="InterPro" id="IPR010482">
    <property type="entry name" value="TECPR1-like_DysF"/>
</dbReference>
<feature type="region of interest" description="Disordered" evidence="20">
    <location>
        <begin position="508"/>
        <end position="537"/>
    </location>
</feature>
<dbReference type="FunFam" id="3.30.390.80:FF:000001">
    <property type="entry name" value="DNA repair protein RAD52 homolog"/>
    <property type="match status" value="1"/>
</dbReference>
<dbReference type="GO" id="GO:0007031">
    <property type="term" value="P:peroxisome organization"/>
    <property type="evidence" value="ECO:0007669"/>
    <property type="project" value="UniProtKB-ARBA"/>
</dbReference>
<dbReference type="GO" id="GO:0005778">
    <property type="term" value="C:peroxisomal membrane"/>
    <property type="evidence" value="ECO:0007669"/>
    <property type="project" value="UniProtKB-ARBA"/>
</dbReference>
<dbReference type="InterPro" id="IPR047548">
    <property type="entry name" value="Rcat_RBR_RNF14"/>
</dbReference>
<feature type="compositionally biased region" description="Basic and acidic residues" evidence="20">
    <location>
        <begin position="1"/>
        <end position="26"/>
    </location>
</feature>
<dbReference type="CDD" id="cd20354">
    <property type="entry name" value="Rcat_RBR_RNF14"/>
    <property type="match status" value="1"/>
</dbReference>
<keyword evidence="9" id="KW-0677">Repeat</keyword>
<dbReference type="SMART" id="SM00184">
    <property type="entry name" value="RING"/>
    <property type="match status" value="1"/>
</dbReference>
<evidence type="ECO:0000256" key="4">
    <source>
        <dbReference type="ARBA" id="ARBA00006638"/>
    </source>
</evidence>
<keyword evidence="17" id="KW-0234">DNA repair</keyword>
<feature type="domain" description="RING-type" evidence="22">
    <location>
        <begin position="227"/>
        <end position="272"/>
    </location>
</feature>
<dbReference type="GO" id="GO:0008270">
    <property type="term" value="F:zinc ion binding"/>
    <property type="evidence" value="ECO:0007669"/>
    <property type="project" value="UniProtKB-KW"/>
</dbReference>
<dbReference type="CDD" id="cd23134">
    <property type="entry name" value="RING-HC_ITT1-like"/>
    <property type="match status" value="1"/>
</dbReference>